<dbReference type="Gene3D" id="1.20.5.650">
    <property type="entry name" value="Single helix bin"/>
    <property type="match status" value="1"/>
</dbReference>
<name>A0A2G8K9L4_STIJA</name>
<feature type="region of interest" description="Disordered" evidence="1">
    <location>
        <begin position="51"/>
        <end position="91"/>
    </location>
</feature>
<feature type="domain" description="Brf1 TBP-binding" evidence="2">
    <location>
        <begin position="17"/>
        <end position="114"/>
    </location>
</feature>
<gene>
    <name evidence="3" type="ORF">BSL78_18491</name>
</gene>
<organism evidence="3 4">
    <name type="scientific">Stichopus japonicus</name>
    <name type="common">Sea cucumber</name>
    <dbReference type="NCBI Taxonomy" id="307972"/>
    <lineage>
        <taxon>Eukaryota</taxon>
        <taxon>Metazoa</taxon>
        <taxon>Echinodermata</taxon>
        <taxon>Eleutherozoa</taxon>
        <taxon>Echinozoa</taxon>
        <taxon>Holothuroidea</taxon>
        <taxon>Aspidochirotacea</taxon>
        <taxon>Aspidochirotida</taxon>
        <taxon>Stichopodidae</taxon>
        <taxon>Apostichopus</taxon>
    </lineage>
</organism>
<dbReference type="Pfam" id="PF07741">
    <property type="entry name" value="BRF1"/>
    <property type="match status" value="1"/>
</dbReference>
<dbReference type="Proteomes" id="UP000230750">
    <property type="component" value="Unassembled WGS sequence"/>
</dbReference>
<keyword evidence="4" id="KW-1185">Reference proteome</keyword>
<feature type="region of interest" description="Disordered" evidence="1">
    <location>
        <begin position="171"/>
        <end position="245"/>
    </location>
</feature>
<reference evidence="3 4" key="1">
    <citation type="journal article" date="2017" name="PLoS Biol.">
        <title>The sea cucumber genome provides insights into morphological evolution and visceral regeneration.</title>
        <authorList>
            <person name="Zhang X."/>
            <person name="Sun L."/>
            <person name="Yuan J."/>
            <person name="Sun Y."/>
            <person name="Gao Y."/>
            <person name="Zhang L."/>
            <person name="Li S."/>
            <person name="Dai H."/>
            <person name="Hamel J.F."/>
            <person name="Liu C."/>
            <person name="Yu Y."/>
            <person name="Liu S."/>
            <person name="Lin W."/>
            <person name="Guo K."/>
            <person name="Jin S."/>
            <person name="Xu P."/>
            <person name="Storey K.B."/>
            <person name="Huan P."/>
            <person name="Zhang T."/>
            <person name="Zhou Y."/>
            <person name="Zhang J."/>
            <person name="Lin C."/>
            <person name="Li X."/>
            <person name="Xing L."/>
            <person name="Huo D."/>
            <person name="Sun M."/>
            <person name="Wang L."/>
            <person name="Mercier A."/>
            <person name="Li F."/>
            <person name="Yang H."/>
            <person name="Xiang J."/>
        </authorList>
    </citation>
    <scope>NUCLEOTIDE SEQUENCE [LARGE SCALE GENOMIC DNA]</scope>
    <source>
        <strain evidence="3">Shaxun</strain>
        <tissue evidence="3">Muscle</tissue>
    </source>
</reference>
<evidence type="ECO:0000259" key="2">
    <source>
        <dbReference type="Pfam" id="PF07741"/>
    </source>
</evidence>
<feature type="compositionally biased region" description="Basic and acidic residues" evidence="1">
    <location>
        <begin position="53"/>
        <end position="71"/>
    </location>
</feature>
<evidence type="ECO:0000313" key="3">
    <source>
        <dbReference type="EMBL" id="PIK44659.1"/>
    </source>
</evidence>
<proteinExistence type="predicted"/>
<feature type="compositionally biased region" description="Acidic residues" evidence="1">
    <location>
        <begin position="217"/>
        <end position="245"/>
    </location>
</feature>
<comment type="caution">
    <text evidence="3">The sequence shown here is derived from an EMBL/GenBank/DDBJ whole genome shotgun (WGS) entry which is preliminary data.</text>
</comment>
<dbReference type="AlphaFoldDB" id="A0A2G8K9L4"/>
<protein>
    <submittedName>
        <fullName evidence="3">Putative transcription factor IIIB 90 kDa subunit</fullName>
    </submittedName>
</protein>
<dbReference type="EMBL" id="MRZV01000763">
    <property type="protein sequence ID" value="PIK44659.1"/>
    <property type="molecule type" value="Genomic_DNA"/>
</dbReference>
<evidence type="ECO:0000313" key="4">
    <source>
        <dbReference type="Proteomes" id="UP000230750"/>
    </source>
</evidence>
<sequence>MTSKQVEDESGELDLTGIDDADLDKFILSEKEVEVKTKIWMMENAEYYKQMKKREEVEERERENQAKQDQKKNKRKPKRKPQETANTAGEAIEKLLKEKKISSKINYDVLKNLEKPTTDVVRPTAEAALPLDPSPLKRETVISPGIKAERVISTGIKAERESTKRAITEVIEEDGPPRKRKVSAKPSMPSVGEPSPVVAPDIPQEVVVETGPVEQHEEGDDDDIGDYFPEDEDDMDDYQEGYDTD</sequence>
<evidence type="ECO:0000256" key="1">
    <source>
        <dbReference type="SAM" id="MobiDB-lite"/>
    </source>
</evidence>
<dbReference type="STRING" id="307972.A0A2G8K9L4"/>
<dbReference type="InterPro" id="IPR011665">
    <property type="entry name" value="BRF1_TBP-bd_dom"/>
</dbReference>
<dbReference type="OrthoDB" id="511529at2759"/>
<accession>A0A2G8K9L4</accession>